<evidence type="ECO:0000313" key="5">
    <source>
        <dbReference type="Proteomes" id="UP000435177"/>
    </source>
</evidence>
<dbReference type="EMBL" id="WOAA01000011">
    <property type="protein sequence ID" value="MUG67147.1"/>
    <property type="molecule type" value="Genomic_DNA"/>
</dbReference>
<feature type="transmembrane region" description="Helical" evidence="1">
    <location>
        <begin position="6"/>
        <end position="26"/>
    </location>
</feature>
<feature type="transmembrane region" description="Helical" evidence="1">
    <location>
        <begin position="38"/>
        <end position="56"/>
    </location>
</feature>
<comment type="caution">
    <text evidence="3">The sequence shown here is derived from an EMBL/GenBank/DDBJ whole genome shotgun (WGS) entry which is preliminary data.</text>
</comment>
<reference evidence="2 5" key="2">
    <citation type="submission" date="2019-11" db="EMBL/GenBank/DDBJ databases">
        <title>Draft genome sequences of five Paenibacillus species of dairy origin.</title>
        <authorList>
            <person name="Olajide A.M."/>
            <person name="Chen S."/>
            <person name="Lapointe G."/>
        </authorList>
    </citation>
    <scope>NUCLEOTIDE SEQUENCE [LARGE SCALE GENOMIC DNA]</scope>
    <source>
        <strain evidence="2 5">3CS1</strain>
    </source>
</reference>
<sequence length="184" mass="19992">MSIAVALVVTFPMLLSIAAYGWSSVFGDPHRFPGSPRVHRFLMICQFAGVTAVYAFPSSYSLYLLASIYAGQGFGAAYYIHKKGRVDCGCLGPQVQSKLGLPLVVINILFAGICIISSITYGFISQEVAEPRLVPVGLLLEAMLLLLSLVVIVGVPDAVHAIRLYRRMAARHAPKVLKRKERAV</sequence>
<proteinExistence type="predicted"/>
<dbReference type="Proteomes" id="UP000215596">
    <property type="component" value="Unassembled WGS sequence"/>
</dbReference>
<keyword evidence="1" id="KW-0812">Transmembrane</keyword>
<dbReference type="OrthoDB" id="2614864at2"/>
<evidence type="ECO:0008006" key="6">
    <source>
        <dbReference type="Google" id="ProtNLM"/>
    </source>
</evidence>
<dbReference type="Proteomes" id="UP000435177">
    <property type="component" value="Unassembled WGS sequence"/>
</dbReference>
<reference evidence="3 4" key="1">
    <citation type="submission" date="2017-07" db="EMBL/GenBank/DDBJ databases">
        <title>Isolation and whole genome analysis of endospore-forming bacteria from heroin.</title>
        <authorList>
            <person name="Kalinowski J."/>
            <person name="Ahrens B."/>
            <person name="Al-Dilaimi A."/>
            <person name="Winkler A."/>
            <person name="Wibberg D."/>
            <person name="Schleenbecker U."/>
            <person name="Ruckert C."/>
            <person name="Wolfel R."/>
            <person name="Grass G."/>
        </authorList>
    </citation>
    <scope>NUCLEOTIDE SEQUENCE [LARGE SCALE GENOMIC DNA]</scope>
    <source>
        <strain evidence="3 4">7537-G1</strain>
    </source>
</reference>
<accession>A0A268ETU6</accession>
<evidence type="ECO:0000313" key="3">
    <source>
        <dbReference type="EMBL" id="PAD76504.1"/>
    </source>
</evidence>
<dbReference type="AlphaFoldDB" id="A0A268ETU6"/>
<keyword evidence="5" id="KW-1185">Reference proteome</keyword>
<dbReference type="EMBL" id="NPBY01000038">
    <property type="protein sequence ID" value="PAD76504.1"/>
    <property type="molecule type" value="Genomic_DNA"/>
</dbReference>
<keyword evidence="1" id="KW-1133">Transmembrane helix</keyword>
<organism evidence="3 4">
    <name type="scientific">Paenibacillus campinasensis</name>
    <dbReference type="NCBI Taxonomy" id="66347"/>
    <lineage>
        <taxon>Bacteria</taxon>
        <taxon>Bacillati</taxon>
        <taxon>Bacillota</taxon>
        <taxon>Bacilli</taxon>
        <taxon>Bacillales</taxon>
        <taxon>Paenibacillaceae</taxon>
        <taxon>Paenibacillus</taxon>
    </lineage>
</organism>
<evidence type="ECO:0000256" key="1">
    <source>
        <dbReference type="SAM" id="Phobius"/>
    </source>
</evidence>
<feature type="transmembrane region" description="Helical" evidence="1">
    <location>
        <begin position="136"/>
        <end position="159"/>
    </location>
</feature>
<gene>
    <name evidence="3" type="ORF">CHH67_12455</name>
    <name evidence="2" type="ORF">GNP94_14200</name>
</gene>
<name>A0A268ETU6_9BACL</name>
<evidence type="ECO:0000313" key="4">
    <source>
        <dbReference type="Proteomes" id="UP000215596"/>
    </source>
</evidence>
<evidence type="ECO:0000313" key="2">
    <source>
        <dbReference type="EMBL" id="MUG67147.1"/>
    </source>
</evidence>
<feature type="transmembrane region" description="Helical" evidence="1">
    <location>
        <begin position="101"/>
        <end position="124"/>
    </location>
</feature>
<keyword evidence="1" id="KW-0472">Membrane</keyword>
<protein>
    <recommendedName>
        <fullName evidence="6">Methylamine utilization protein MauE</fullName>
    </recommendedName>
</protein>